<keyword evidence="2" id="KW-1185">Reference proteome</keyword>
<dbReference type="RefSeq" id="WP_092796676.1">
    <property type="nucleotide sequence ID" value="NZ_FNXF01000021.1"/>
</dbReference>
<dbReference type="AlphaFoldDB" id="A0A1H6NHJ2"/>
<gene>
    <name evidence="1" type="ORF">SAMN05660691_03830</name>
</gene>
<dbReference type="STRING" id="173990.SAMN05660691_03830"/>
<accession>A0A1H6NHJ2</accession>
<organism evidence="1 2">
    <name type="scientific">Rheinheimera pacifica</name>
    <dbReference type="NCBI Taxonomy" id="173990"/>
    <lineage>
        <taxon>Bacteria</taxon>
        <taxon>Pseudomonadati</taxon>
        <taxon>Pseudomonadota</taxon>
        <taxon>Gammaproteobacteria</taxon>
        <taxon>Chromatiales</taxon>
        <taxon>Chromatiaceae</taxon>
        <taxon>Rheinheimera</taxon>
    </lineage>
</organism>
<reference evidence="2" key="1">
    <citation type="submission" date="2016-10" db="EMBL/GenBank/DDBJ databases">
        <authorList>
            <person name="Varghese N."/>
            <person name="Submissions S."/>
        </authorList>
    </citation>
    <scope>NUCLEOTIDE SEQUENCE [LARGE SCALE GENOMIC DNA]</scope>
    <source>
        <strain evidence="2">DSM 17616</strain>
    </source>
</reference>
<evidence type="ECO:0000313" key="1">
    <source>
        <dbReference type="EMBL" id="SEI11485.1"/>
    </source>
</evidence>
<name>A0A1H6NHJ2_9GAMM</name>
<evidence type="ECO:0000313" key="2">
    <source>
        <dbReference type="Proteomes" id="UP000199371"/>
    </source>
</evidence>
<dbReference type="OrthoDB" id="9813050at2"/>
<protein>
    <submittedName>
        <fullName evidence="1">Abi-like protein</fullName>
    </submittedName>
</protein>
<sequence length="214" mass="24571">MSHAAIEKNLSINRLSTYRNAILNFLGQDSVEFAIELYEWNAKLSASFILPLHIYEITLRNAISEAIALRYGNDWPIDPAFRNSLSGKQKTELIKASAGYIGVGKVLPELKLVWFENMLKNTHNVRIWVPYIKMVFPHSMGPDEDTIRDELKSDCFVIRMLRNRIAHHEPIFNQPNLANLLPAIIKAIDWRCAVSKVWLSNLEDVTRLMTKPVI</sequence>
<dbReference type="EMBL" id="FNXF01000021">
    <property type="protein sequence ID" value="SEI11485.1"/>
    <property type="molecule type" value="Genomic_DNA"/>
</dbReference>
<proteinExistence type="predicted"/>
<dbReference type="Proteomes" id="UP000199371">
    <property type="component" value="Unassembled WGS sequence"/>
</dbReference>